<protein>
    <submittedName>
        <fullName evidence="2">Uncharacterized protein</fullName>
    </submittedName>
</protein>
<name>A0A818YRS1_9BILA</name>
<sequence length="342" mass="40053">MISCIIVRTLMDCIRQAILRIYNMQSSSWMTSNNSNIPTNSSNLWSNRGYRKRKVDTSDFEEKYQNKIFLTEEILIKNMQTLSLDLSENKNTSISYNLQDDEEENINQNETDKLSRKETRFEIHKLLKDNLRKNDLQDSLINKLYDFERKKLSMQIVPYMPIYPVQFNNNNPMMDEKEQEQENQNQNSSPIIVKETKKEDDDLLFKRPFPSTPYTVEEPLENSTKRTSKMKRSYSQSVRYNSNLSVIELKNDTDDCSFHTTESDYFVIEPSTPVVTDSSTNCSKPTLQSNQPAIQITEYFDFSSRLPSNNNNNNFSKPFEENDIDMESNVLSNVNDKIDDDI</sequence>
<comment type="caution">
    <text evidence="2">The sequence shown here is derived from an EMBL/GenBank/DDBJ whole genome shotgun (WGS) entry which is preliminary data.</text>
</comment>
<accession>A0A818YRS1</accession>
<organism evidence="2 3">
    <name type="scientific">Rotaria sordida</name>
    <dbReference type="NCBI Taxonomy" id="392033"/>
    <lineage>
        <taxon>Eukaryota</taxon>
        <taxon>Metazoa</taxon>
        <taxon>Spiralia</taxon>
        <taxon>Gnathifera</taxon>
        <taxon>Rotifera</taxon>
        <taxon>Eurotatoria</taxon>
        <taxon>Bdelloidea</taxon>
        <taxon>Philodinida</taxon>
        <taxon>Philodinidae</taxon>
        <taxon>Rotaria</taxon>
    </lineage>
</organism>
<evidence type="ECO:0000313" key="2">
    <source>
        <dbReference type="EMBL" id="CAF3756590.1"/>
    </source>
</evidence>
<dbReference type="AlphaFoldDB" id="A0A818YRS1"/>
<evidence type="ECO:0000256" key="1">
    <source>
        <dbReference type="SAM" id="MobiDB-lite"/>
    </source>
</evidence>
<reference evidence="2" key="1">
    <citation type="submission" date="2021-02" db="EMBL/GenBank/DDBJ databases">
        <authorList>
            <person name="Nowell W R."/>
        </authorList>
    </citation>
    <scope>NUCLEOTIDE SEQUENCE</scope>
</reference>
<gene>
    <name evidence="2" type="ORF">OTI717_LOCUS15880</name>
</gene>
<feature type="region of interest" description="Disordered" evidence="1">
    <location>
        <begin position="204"/>
        <end position="234"/>
    </location>
</feature>
<proteinExistence type="predicted"/>
<feature type="region of interest" description="Disordered" evidence="1">
    <location>
        <begin position="170"/>
        <end position="191"/>
    </location>
</feature>
<dbReference type="Proteomes" id="UP000663823">
    <property type="component" value="Unassembled WGS sequence"/>
</dbReference>
<evidence type="ECO:0000313" key="3">
    <source>
        <dbReference type="Proteomes" id="UP000663823"/>
    </source>
</evidence>
<dbReference type="EMBL" id="CAJOAX010001923">
    <property type="protein sequence ID" value="CAF3756590.1"/>
    <property type="molecule type" value="Genomic_DNA"/>
</dbReference>